<gene>
    <name evidence="1" type="ORF">AVDCRST_MAG32-852</name>
</gene>
<proteinExistence type="predicted"/>
<organism evidence="1">
    <name type="scientific">uncultured Nocardioides sp</name>
    <dbReference type="NCBI Taxonomy" id="198441"/>
    <lineage>
        <taxon>Bacteria</taxon>
        <taxon>Bacillati</taxon>
        <taxon>Actinomycetota</taxon>
        <taxon>Actinomycetes</taxon>
        <taxon>Propionibacteriales</taxon>
        <taxon>Nocardioidaceae</taxon>
        <taxon>Nocardioides</taxon>
        <taxon>environmental samples</taxon>
    </lineage>
</organism>
<accession>A0A6J4N2W5</accession>
<protein>
    <submittedName>
        <fullName evidence="1">Uncharacterized protein</fullName>
    </submittedName>
</protein>
<reference evidence="1" key="1">
    <citation type="submission" date="2020-02" db="EMBL/GenBank/DDBJ databases">
        <authorList>
            <person name="Meier V. D."/>
        </authorList>
    </citation>
    <scope>NUCLEOTIDE SEQUENCE</scope>
    <source>
        <strain evidence="1">AVDCRST_MAG32</strain>
    </source>
</reference>
<dbReference type="EMBL" id="CADCUM010000035">
    <property type="protein sequence ID" value="CAA9372642.1"/>
    <property type="molecule type" value="Genomic_DNA"/>
</dbReference>
<dbReference type="AlphaFoldDB" id="A0A6J4N2W5"/>
<name>A0A6J4N2W5_9ACTN</name>
<sequence length="130" mass="14165">MQPALADVDPFDLPDWLGTEDVVWRADDGLSSGHRVPGRLTGEGREDLVCDLVAVDEAYPVPVMDDAGRLRVHQAWRHGQVVLGEYDDRLAIAAPGTAWTAERVLDALDRLARAVGARPERFAALLRIGG</sequence>
<evidence type="ECO:0000313" key="1">
    <source>
        <dbReference type="EMBL" id="CAA9372642.1"/>
    </source>
</evidence>